<dbReference type="Proteomes" id="UP000240542">
    <property type="component" value="Unassembled WGS sequence"/>
</dbReference>
<protein>
    <submittedName>
        <fullName evidence="2">Uncharacterized protein</fullName>
    </submittedName>
</protein>
<evidence type="ECO:0000256" key="1">
    <source>
        <dbReference type="SAM" id="MobiDB-lite"/>
    </source>
</evidence>
<dbReference type="AlphaFoldDB" id="A0A2P8DM84"/>
<comment type="caution">
    <text evidence="2">The sequence shown here is derived from an EMBL/GenBank/DDBJ whole genome shotgun (WGS) entry which is preliminary data.</text>
</comment>
<evidence type="ECO:0000313" key="2">
    <source>
        <dbReference type="EMBL" id="PSK98332.1"/>
    </source>
</evidence>
<sequence length="54" mass="5614">MNALLYAHNAVGAASRHARGQGFAAAADAKHHGAVGAPDPGHRFAARSGRVRRR</sequence>
<name>A0A2P8DM84_9ACTN</name>
<gene>
    <name evidence="2" type="ORF">CLV63_1052</name>
</gene>
<dbReference type="EMBL" id="PYGA01000005">
    <property type="protein sequence ID" value="PSK98332.1"/>
    <property type="molecule type" value="Genomic_DNA"/>
</dbReference>
<feature type="region of interest" description="Disordered" evidence="1">
    <location>
        <begin position="31"/>
        <end position="54"/>
    </location>
</feature>
<proteinExistence type="predicted"/>
<organism evidence="2 3">
    <name type="scientific">Murinocardiopsis flavida</name>
    <dbReference type="NCBI Taxonomy" id="645275"/>
    <lineage>
        <taxon>Bacteria</taxon>
        <taxon>Bacillati</taxon>
        <taxon>Actinomycetota</taxon>
        <taxon>Actinomycetes</taxon>
        <taxon>Streptosporangiales</taxon>
        <taxon>Nocardiopsidaceae</taxon>
        <taxon>Murinocardiopsis</taxon>
    </lineage>
</organism>
<keyword evidence="3" id="KW-1185">Reference proteome</keyword>
<reference evidence="2 3" key="1">
    <citation type="submission" date="2018-03" db="EMBL/GenBank/DDBJ databases">
        <title>Genomic Encyclopedia of Archaeal and Bacterial Type Strains, Phase II (KMG-II): from individual species to whole genera.</title>
        <authorList>
            <person name="Goeker M."/>
        </authorList>
    </citation>
    <scope>NUCLEOTIDE SEQUENCE [LARGE SCALE GENOMIC DNA]</scope>
    <source>
        <strain evidence="2 3">DSM 45312</strain>
    </source>
</reference>
<accession>A0A2P8DM84</accession>
<evidence type="ECO:0000313" key="3">
    <source>
        <dbReference type="Proteomes" id="UP000240542"/>
    </source>
</evidence>